<dbReference type="CDD" id="cd19481">
    <property type="entry name" value="RecA-like_protease"/>
    <property type="match status" value="1"/>
</dbReference>
<evidence type="ECO:0000313" key="4">
    <source>
        <dbReference type="Proteomes" id="UP000244855"/>
    </source>
</evidence>
<dbReference type="GO" id="GO:0016887">
    <property type="term" value="F:ATP hydrolysis activity"/>
    <property type="evidence" value="ECO:0007669"/>
    <property type="project" value="InterPro"/>
</dbReference>
<feature type="domain" description="AAA+ ATPase" evidence="2">
    <location>
        <begin position="549"/>
        <end position="676"/>
    </location>
</feature>
<dbReference type="GO" id="GO:0005524">
    <property type="term" value="F:ATP binding"/>
    <property type="evidence" value="ECO:0007669"/>
    <property type="project" value="InterPro"/>
</dbReference>
<dbReference type="EMBL" id="KZ805369">
    <property type="protein sequence ID" value="PVI00677.1"/>
    <property type="molecule type" value="Genomic_DNA"/>
</dbReference>
<dbReference type="InterPro" id="IPR027417">
    <property type="entry name" value="P-loop_NTPase"/>
</dbReference>
<dbReference type="InterPro" id="IPR054289">
    <property type="entry name" value="DUF7025"/>
</dbReference>
<evidence type="ECO:0000256" key="1">
    <source>
        <dbReference type="SAM" id="MobiDB-lite"/>
    </source>
</evidence>
<gene>
    <name evidence="3" type="ORF">DM02DRAFT_562601</name>
</gene>
<dbReference type="Gene3D" id="3.40.50.300">
    <property type="entry name" value="P-loop containing nucleotide triphosphate hydrolases"/>
    <property type="match status" value="1"/>
</dbReference>
<protein>
    <submittedName>
        <fullName evidence="3">P-loop containing nucleoside triphosphate hydrolase protein</fullName>
    </submittedName>
</protein>
<dbReference type="STRING" id="97972.A0A2V1DR85"/>
<keyword evidence="3" id="KW-0378">Hydrolase</keyword>
<dbReference type="Pfam" id="PF00004">
    <property type="entry name" value="AAA"/>
    <property type="match status" value="1"/>
</dbReference>
<feature type="region of interest" description="Disordered" evidence="1">
    <location>
        <begin position="61"/>
        <end position="90"/>
    </location>
</feature>
<feature type="region of interest" description="Disordered" evidence="1">
    <location>
        <begin position="1"/>
        <end position="22"/>
    </location>
</feature>
<dbReference type="InterPro" id="IPR003593">
    <property type="entry name" value="AAA+_ATPase"/>
</dbReference>
<feature type="compositionally biased region" description="Basic and acidic residues" evidence="1">
    <location>
        <begin position="1"/>
        <end position="10"/>
    </location>
</feature>
<dbReference type="InterPro" id="IPR003959">
    <property type="entry name" value="ATPase_AAA_core"/>
</dbReference>
<dbReference type="AlphaFoldDB" id="A0A2V1DR85"/>
<dbReference type="PANTHER" id="PTHR46411">
    <property type="entry name" value="FAMILY ATPASE, PUTATIVE-RELATED"/>
    <property type="match status" value="1"/>
</dbReference>
<feature type="compositionally biased region" description="Basic and acidic residues" evidence="1">
    <location>
        <begin position="436"/>
        <end position="455"/>
    </location>
</feature>
<dbReference type="PANTHER" id="PTHR46411:SF2">
    <property type="entry name" value="AAA+ ATPASE DOMAIN-CONTAINING PROTEIN"/>
    <property type="match status" value="1"/>
</dbReference>
<dbReference type="SUPFAM" id="SSF52540">
    <property type="entry name" value="P-loop containing nucleoside triphosphate hydrolases"/>
    <property type="match status" value="1"/>
</dbReference>
<dbReference type="Pfam" id="PF22942">
    <property type="entry name" value="DUF7025"/>
    <property type="match status" value="1"/>
</dbReference>
<sequence length="759" mass="85385">MASKEGRERLAQIGKQITTDGPHNVFDASQFKLLVENDVPASVIEKLQKEFGNNMSGAIDKFRETEKKRTTKAEPEIDPKNAGEENEEAQKEVEIDNLGRKPFVIRDRYWDKNKRQWVIQKPTKKKGGSKKYKNCVIFVRRDYDEDMLSFTTALIISGLVLRNALRNIFRGAAGFGLTENETTEMTPNFMFWARSELEMLAEHYQNVNDKQATFEINAALKFIESEYEDMIPVLPSLLPNSITFEYLWAIFPPDCLVVSTHPLGFERISCARSHSVQRIEGVIYRVLNCEYLAWDGAKAGYMSQTLMVPIYQGVKLISELPCIPLQYHPRRDAIIEEVLKRSSKALEYWQPGYKHEEHHGTGLAQVYDKVEPYPFSSRVMIDPKMMQQMAPANKVFAGLTALSSIRTASRVCFSDMTSKEEHPKILEALLKEASSDSTKIEGRRRRPWEMRHTGENDDGGLTSSDSSSSVPELSEEQMLIVSGLLYGYSLREGKWGAFAVDRVSPIEWNGTIFDSLVMDATLKDTIFRLVTAHSQESSTFDDFVKGKGKGLVGLFYGPPGAGKTLTAEAIAETTQLPLYSVSSGALGHEASKIHANLAVILALASHWKAVLLLDEADVFLAQRTITDIERNAIVSIFLRELEYYQGILLMTTNQVEVIDEAFQSRIHISLQYPGLDAAARLKIWQNFIINARKSGAVDVEVTEKELSNLAEIPLNGRQIKNAVSIAIKIASTRTSYAITADRLKETVKLSHNSRMKLSQ</sequence>
<accession>A0A2V1DR85</accession>
<dbReference type="InterPro" id="IPR056599">
    <property type="entry name" value="AAA_lid_fung"/>
</dbReference>
<organism evidence="3 4">
    <name type="scientific">Periconia macrospinosa</name>
    <dbReference type="NCBI Taxonomy" id="97972"/>
    <lineage>
        <taxon>Eukaryota</taxon>
        <taxon>Fungi</taxon>
        <taxon>Dikarya</taxon>
        <taxon>Ascomycota</taxon>
        <taxon>Pezizomycotina</taxon>
        <taxon>Dothideomycetes</taxon>
        <taxon>Pleosporomycetidae</taxon>
        <taxon>Pleosporales</taxon>
        <taxon>Massarineae</taxon>
        <taxon>Periconiaceae</taxon>
        <taxon>Periconia</taxon>
    </lineage>
</organism>
<feature type="region of interest" description="Disordered" evidence="1">
    <location>
        <begin position="436"/>
        <end position="472"/>
    </location>
</feature>
<evidence type="ECO:0000259" key="2">
    <source>
        <dbReference type="SMART" id="SM00382"/>
    </source>
</evidence>
<evidence type="ECO:0000313" key="3">
    <source>
        <dbReference type="EMBL" id="PVI00677.1"/>
    </source>
</evidence>
<dbReference type="OrthoDB" id="10042665at2759"/>
<keyword evidence="4" id="KW-1185">Reference proteome</keyword>
<dbReference type="Pfam" id="PF23232">
    <property type="entry name" value="AAA_lid_13"/>
    <property type="match status" value="1"/>
</dbReference>
<dbReference type="Proteomes" id="UP000244855">
    <property type="component" value="Unassembled WGS sequence"/>
</dbReference>
<proteinExistence type="predicted"/>
<feature type="compositionally biased region" description="Low complexity" evidence="1">
    <location>
        <begin position="463"/>
        <end position="472"/>
    </location>
</feature>
<name>A0A2V1DR85_9PLEO</name>
<reference evidence="3 4" key="1">
    <citation type="journal article" date="2018" name="Sci. Rep.">
        <title>Comparative genomics provides insights into the lifestyle and reveals functional heterogeneity of dark septate endophytic fungi.</title>
        <authorList>
            <person name="Knapp D.G."/>
            <person name="Nemeth J.B."/>
            <person name="Barry K."/>
            <person name="Hainaut M."/>
            <person name="Henrissat B."/>
            <person name="Johnson J."/>
            <person name="Kuo A."/>
            <person name="Lim J.H.P."/>
            <person name="Lipzen A."/>
            <person name="Nolan M."/>
            <person name="Ohm R.A."/>
            <person name="Tamas L."/>
            <person name="Grigoriev I.V."/>
            <person name="Spatafora J.W."/>
            <person name="Nagy L.G."/>
            <person name="Kovacs G.M."/>
        </authorList>
    </citation>
    <scope>NUCLEOTIDE SEQUENCE [LARGE SCALE GENOMIC DNA]</scope>
    <source>
        <strain evidence="3 4">DSE2036</strain>
    </source>
</reference>
<dbReference type="SMART" id="SM00382">
    <property type="entry name" value="AAA"/>
    <property type="match status" value="1"/>
</dbReference>